<reference evidence="2" key="1">
    <citation type="journal article" date="2020" name="New Phytol.">
        <title>Comparative genomics reveals dynamic genome evolution in host specialist ectomycorrhizal fungi.</title>
        <authorList>
            <person name="Lofgren L.A."/>
            <person name="Nguyen N.H."/>
            <person name="Vilgalys R."/>
            <person name="Ruytinx J."/>
            <person name="Liao H.L."/>
            <person name="Branco S."/>
            <person name="Kuo A."/>
            <person name="LaButti K."/>
            <person name="Lipzen A."/>
            <person name="Andreopoulos W."/>
            <person name="Pangilinan J."/>
            <person name="Riley R."/>
            <person name="Hundley H."/>
            <person name="Na H."/>
            <person name="Barry K."/>
            <person name="Grigoriev I.V."/>
            <person name="Stajich J.E."/>
            <person name="Kennedy P.G."/>
        </authorList>
    </citation>
    <scope>NUCLEOTIDE SEQUENCE</scope>
    <source>
        <strain evidence="2">MN1</strain>
    </source>
</reference>
<dbReference type="AlphaFoldDB" id="A0A9P7E8C4"/>
<dbReference type="EMBL" id="JABBWG010000021">
    <property type="protein sequence ID" value="KAG1814332.1"/>
    <property type="molecule type" value="Genomic_DNA"/>
</dbReference>
<evidence type="ECO:0000256" key="1">
    <source>
        <dbReference type="SAM" id="MobiDB-lite"/>
    </source>
</evidence>
<comment type="caution">
    <text evidence="2">The sequence shown here is derived from an EMBL/GenBank/DDBJ whole genome shotgun (WGS) entry which is preliminary data.</text>
</comment>
<name>A0A9P7E8C4_9AGAM</name>
<dbReference type="RefSeq" id="XP_041191793.1">
    <property type="nucleotide sequence ID" value="XM_041340359.1"/>
</dbReference>
<evidence type="ECO:0000313" key="3">
    <source>
        <dbReference type="Proteomes" id="UP000807769"/>
    </source>
</evidence>
<evidence type="ECO:0000313" key="2">
    <source>
        <dbReference type="EMBL" id="KAG1814332.1"/>
    </source>
</evidence>
<protein>
    <submittedName>
        <fullName evidence="2">Uncharacterized protein</fullName>
    </submittedName>
</protein>
<feature type="region of interest" description="Disordered" evidence="1">
    <location>
        <begin position="21"/>
        <end position="104"/>
    </location>
</feature>
<proteinExistence type="predicted"/>
<organism evidence="2 3">
    <name type="scientific">Suillus subaureus</name>
    <dbReference type="NCBI Taxonomy" id="48587"/>
    <lineage>
        <taxon>Eukaryota</taxon>
        <taxon>Fungi</taxon>
        <taxon>Dikarya</taxon>
        <taxon>Basidiomycota</taxon>
        <taxon>Agaricomycotina</taxon>
        <taxon>Agaricomycetes</taxon>
        <taxon>Agaricomycetidae</taxon>
        <taxon>Boletales</taxon>
        <taxon>Suillineae</taxon>
        <taxon>Suillaceae</taxon>
        <taxon>Suillus</taxon>
    </lineage>
</organism>
<dbReference type="GeneID" id="64634375"/>
<keyword evidence="3" id="KW-1185">Reference proteome</keyword>
<dbReference type="Proteomes" id="UP000807769">
    <property type="component" value="Unassembled WGS sequence"/>
</dbReference>
<accession>A0A9P7E8C4</accession>
<feature type="compositionally biased region" description="Polar residues" evidence="1">
    <location>
        <begin position="69"/>
        <end position="87"/>
    </location>
</feature>
<sequence length="256" mass="28209">MDNYSQWYNYHIKKRASKHIIKAKSEDTPISTTRKRSSSETEDSDDIQHTTTLKRSCVDSNIDELDASPPSSSEQILLLASPTSPSCHDTPLNCEPTPPPRTDKGKEKEVIMVEVIDPLSNLVLKPRPKPIQKKITTPPVDTSMSEINSNPAPLIDAPLVDTPLIDAPLVISRMPDIDPIIFPRFPDPISNSFLDPLSCPPYAHSVQQDIWTLPPLGFQTTSTTSHISVLFLPCLPDPQISGPFPPSVQDPAPIPI</sequence>
<gene>
    <name evidence="2" type="ORF">BJ212DRAFT_1482076</name>
</gene>